<feature type="transmembrane region" description="Helical" evidence="1">
    <location>
        <begin position="26"/>
        <end position="48"/>
    </location>
</feature>
<dbReference type="Pfam" id="PF02517">
    <property type="entry name" value="Rce1-like"/>
    <property type="match status" value="1"/>
</dbReference>
<feature type="transmembrane region" description="Helical" evidence="1">
    <location>
        <begin position="54"/>
        <end position="76"/>
    </location>
</feature>
<evidence type="ECO:0000256" key="1">
    <source>
        <dbReference type="SAM" id="Phobius"/>
    </source>
</evidence>
<keyword evidence="1" id="KW-0812">Transmembrane</keyword>
<feature type="transmembrane region" description="Helical" evidence="1">
    <location>
        <begin position="123"/>
        <end position="145"/>
    </location>
</feature>
<keyword evidence="1" id="KW-0472">Membrane</keyword>
<proteinExistence type="predicted"/>
<feature type="domain" description="CAAX prenyl protease 2/Lysostaphin resistance protein A-like" evidence="2">
    <location>
        <begin position="136"/>
        <end position="224"/>
    </location>
</feature>
<organism evidence="3 4">
    <name type="scientific">Pseudomonas fluorescens (strain SBW25)</name>
    <dbReference type="NCBI Taxonomy" id="216595"/>
    <lineage>
        <taxon>Bacteria</taxon>
        <taxon>Pseudomonadati</taxon>
        <taxon>Pseudomonadota</taxon>
        <taxon>Gammaproteobacteria</taxon>
        <taxon>Pseudomonadales</taxon>
        <taxon>Pseudomonadaceae</taxon>
        <taxon>Pseudomonas</taxon>
    </lineage>
</organism>
<name>A4V710_PSEFS</name>
<dbReference type="EMBL" id="AM235768">
    <property type="protein sequence ID" value="CAM96321.1"/>
    <property type="molecule type" value="Genomic_DNA"/>
</dbReference>
<evidence type="ECO:0000313" key="4">
    <source>
        <dbReference type="Proteomes" id="UP000002332"/>
    </source>
</evidence>
<dbReference type="GO" id="GO:0080120">
    <property type="term" value="P:CAAX-box protein maturation"/>
    <property type="evidence" value="ECO:0007669"/>
    <property type="project" value="UniProtKB-ARBA"/>
</dbReference>
<reference evidence="3 4" key="1">
    <citation type="journal article" date="2007" name="ISME J.">
        <title>Sequence-based analysis of pQBR103; a representative of a unique, transfer-proficient mega plasmid resident in the microbial community of sugar beet.</title>
        <authorList>
            <person name="Tett A."/>
            <person name="Spiers A.J."/>
            <person name="Crossman L.C."/>
            <person name="Ager D."/>
            <person name="Ciric L."/>
            <person name="Dow J.M."/>
            <person name="Fry J.C."/>
            <person name="Harris D."/>
            <person name="Lilley A."/>
            <person name="Oliver A."/>
            <person name="Parkhill J."/>
            <person name="Quail M.A."/>
            <person name="Rainey P.B."/>
            <person name="Saunders N.J."/>
            <person name="Seeger K."/>
            <person name="Snyder L.A.S."/>
            <person name="Squares R."/>
            <person name="Thomas C.M."/>
            <person name="Turner S.L."/>
            <person name="Zhang X.-X."/>
            <person name="Field D."/>
            <person name="Bailey M.J."/>
        </authorList>
    </citation>
    <scope>NUCLEOTIDE SEQUENCE [LARGE SCALE GENOMIC DNA]</scope>
    <source>
        <strain evidence="3 4">SBW25</strain>
    </source>
</reference>
<protein>
    <submittedName>
        <fullName evidence="3">Transfer inhibition (Tir)-like protein</fullName>
    </submittedName>
</protein>
<feature type="transmembrane region" description="Helical" evidence="1">
    <location>
        <begin position="214"/>
        <end position="231"/>
    </location>
</feature>
<dbReference type="InterPro" id="IPR003675">
    <property type="entry name" value="Rce1/LyrA-like_dom"/>
</dbReference>
<evidence type="ECO:0000259" key="2">
    <source>
        <dbReference type="Pfam" id="PF02517"/>
    </source>
</evidence>
<keyword evidence="1" id="KW-1133">Transmembrane helix</keyword>
<feature type="transmembrane region" description="Helical" evidence="1">
    <location>
        <begin position="166"/>
        <end position="184"/>
    </location>
</feature>
<dbReference type="Proteomes" id="UP000002332">
    <property type="component" value="Plasmid pQBR103"/>
</dbReference>
<geneLocation type="plasmid" evidence="3 4">
    <name>pQBR103</name>
</geneLocation>
<keyword evidence="3" id="KW-0614">Plasmid</keyword>
<sequence length="239" mass="26542">MLSVNNAISPGYPAIDQARYSWWRRCLMGITALFLALAIPTWIFTVVGKEEWNSLWLMLAHGATAVALLFLAAVQLRGSGGLRALLGRDLGRTYKICLPIVIVIYVVCTSLDVGLGFGRETFMVSFLGGLTALEKVVCLVMLLALPPISEELLYRHFLMRLFPLNSRLWQWVAILCTSSLFMLMHSQYTHWPSFALIGSLAVLFAYARMRTGGILVPILLHSFAEVCGMLSDTVLSQLV</sequence>
<feature type="transmembrane region" description="Helical" evidence="1">
    <location>
        <begin position="190"/>
        <end position="207"/>
    </location>
</feature>
<gene>
    <name evidence="3" type="ordered locus">pQBR0289</name>
</gene>
<accession>A4V710</accession>
<dbReference type="AlphaFoldDB" id="A4V710"/>
<evidence type="ECO:0000313" key="3">
    <source>
        <dbReference type="EMBL" id="CAM96321.1"/>
    </source>
</evidence>
<dbReference type="GO" id="GO:0004175">
    <property type="term" value="F:endopeptidase activity"/>
    <property type="evidence" value="ECO:0007669"/>
    <property type="project" value="UniProtKB-ARBA"/>
</dbReference>
<feature type="transmembrane region" description="Helical" evidence="1">
    <location>
        <begin position="96"/>
        <end position="117"/>
    </location>
</feature>